<feature type="region of interest" description="Disordered" evidence="1">
    <location>
        <begin position="1"/>
        <end position="30"/>
    </location>
</feature>
<evidence type="ECO:0000256" key="1">
    <source>
        <dbReference type="SAM" id="MobiDB-lite"/>
    </source>
</evidence>
<feature type="region of interest" description="Disordered" evidence="1">
    <location>
        <begin position="52"/>
        <end position="136"/>
    </location>
</feature>
<dbReference type="RefSeq" id="WP_129271401.1">
    <property type="nucleotide sequence ID" value="NZ_MZXW01000017.1"/>
</dbReference>
<organism evidence="2 3">
    <name type="scientific">Bradyrhizobium betae</name>
    <dbReference type="NCBI Taxonomy" id="244734"/>
    <lineage>
        <taxon>Bacteria</taxon>
        <taxon>Pseudomonadati</taxon>
        <taxon>Pseudomonadota</taxon>
        <taxon>Alphaproteobacteria</taxon>
        <taxon>Hyphomicrobiales</taxon>
        <taxon>Nitrobacteraceae</taxon>
        <taxon>Bradyrhizobium</taxon>
    </lineage>
</organism>
<accession>A0A4Q1VAW7</accession>
<dbReference type="OrthoDB" id="8251816at2"/>
<sequence length="136" mass="13634">MTNKPSKKEFGKRRPAAAPPPPQQPVKRSGHVALLVMGTIAVGTTAYTLMPRQTCEPSPAGTTVPGVETPVQASTACSSRSSSSSGGSSSRWSSRSSFFSSDSSSHSSSGTSSDSGSSSVSRGGFGSFGHGFSGGG</sequence>
<evidence type="ECO:0008006" key="4">
    <source>
        <dbReference type="Google" id="ProtNLM"/>
    </source>
</evidence>
<reference evidence="2 3" key="1">
    <citation type="submission" date="2017-03" db="EMBL/GenBank/DDBJ databases">
        <authorList>
            <person name="Safronova V.I."/>
            <person name="Sazanova A.L."/>
            <person name="Chirak E.R."/>
        </authorList>
    </citation>
    <scope>NUCLEOTIDE SEQUENCE [LARGE SCALE GENOMIC DNA]</scope>
    <source>
        <strain evidence="2 3">Opo-243</strain>
    </source>
</reference>
<name>A0A4Q1VAW7_9BRAD</name>
<dbReference type="Proteomes" id="UP000290819">
    <property type="component" value="Unassembled WGS sequence"/>
</dbReference>
<comment type="caution">
    <text evidence="2">The sequence shown here is derived from an EMBL/GenBank/DDBJ whole genome shotgun (WGS) entry which is preliminary data.</text>
</comment>
<gene>
    <name evidence="2" type="ORF">B5V03_16555</name>
</gene>
<feature type="compositionally biased region" description="Low complexity" evidence="1">
    <location>
        <begin position="78"/>
        <end position="122"/>
    </location>
</feature>
<feature type="compositionally biased region" description="Gly residues" evidence="1">
    <location>
        <begin position="123"/>
        <end position="136"/>
    </location>
</feature>
<evidence type="ECO:0000313" key="2">
    <source>
        <dbReference type="EMBL" id="RXT47866.1"/>
    </source>
</evidence>
<dbReference type="AlphaFoldDB" id="A0A4Q1VAW7"/>
<evidence type="ECO:0000313" key="3">
    <source>
        <dbReference type="Proteomes" id="UP000290819"/>
    </source>
</evidence>
<keyword evidence="3" id="KW-1185">Reference proteome</keyword>
<proteinExistence type="predicted"/>
<dbReference type="EMBL" id="MZXW01000017">
    <property type="protein sequence ID" value="RXT47866.1"/>
    <property type="molecule type" value="Genomic_DNA"/>
</dbReference>
<protein>
    <recommendedName>
        <fullName evidence="4">DUF1190 domain-containing protein</fullName>
    </recommendedName>
</protein>